<feature type="compositionally biased region" description="Acidic residues" evidence="1">
    <location>
        <begin position="97"/>
        <end position="115"/>
    </location>
</feature>
<reference evidence="2 3" key="1">
    <citation type="submission" date="2014-04" db="EMBL/GenBank/DDBJ databases">
        <authorList>
            <consortium name="DOE Joint Genome Institute"/>
            <person name="Kuo A."/>
            <person name="Kohler A."/>
            <person name="Jargeat P."/>
            <person name="Nagy L.G."/>
            <person name="Floudas D."/>
            <person name="Copeland A."/>
            <person name="Barry K.W."/>
            <person name="Cichocki N."/>
            <person name="Veneault-Fourrey C."/>
            <person name="LaButti K."/>
            <person name="Lindquist E.A."/>
            <person name="Lipzen A."/>
            <person name="Lundell T."/>
            <person name="Morin E."/>
            <person name="Murat C."/>
            <person name="Sun H."/>
            <person name="Tunlid A."/>
            <person name="Henrissat B."/>
            <person name="Grigoriev I.V."/>
            <person name="Hibbett D.S."/>
            <person name="Martin F."/>
            <person name="Nordberg H.P."/>
            <person name="Cantor M.N."/>
            <person name="Hua S.X."/>
        </authorList>
    </citation>
    <scope>NUCLEOTIDE SEQUENCE [LARGE SCALE GENOMIC DNA]</scope>
    <source>
        <strain evidence="2 3">Ve08.2h10</strain>
    </source>
</reference>
<name>A0A0D0E8P4_9AGAM</name>
<feature type="compositionally biased region" description="Basic residues" evidence="1">
    <location>
        <begin position="120"/>
        <end position="132"/>
    </location>
</feature>
<feature type="compositionally biased region" description="Basic and acidic residues" evidence="1">
    <location>
        <begin position="76"/>
        <end position="96"/>
    </location>
</feature>
<keyword evidence="3" id="KW-1185">Reference proteome</keyword>
<evidence type="ECO:0000313" key="2">
    <source>
        <dbReference type="EMBL" id="KIK95105.1"/>
    </source>
</evidence>
<protein>
    <submittedName>
        <fullName evidence="2">Uncharacterized protein</fullName>
    </submittedName>
</protein>
<feature type="region of interest" description="Disordered" evidence="1">
    <location>
        <begin position="76"/>
        <end position="156"/>
    </location>
</feature>
<gene>
    <name evidence="2" type="ORF">PAXRUDRAFT_11646</name>
</gene>
<dbReference type="EMBL" id="KN825063">
    <property type="protein sequence ID" value="KIK95105.1"/>
    <property type="molecule type" value="Genomic_DNA"/>
</dbReference>
<reference evidence="3" key="2">
    <citation type="submission" date="2015-01" db="EMBL/GenBank/DDBJ databases">
        <title>Evolutionary Origins and Diversification of the Mycorrhizal Mutualists.</title>
        <authorList>
            <consortium name="DOE Joint Genome Institute"/>
            <consortium name="Mycorrhizal Genomics Consortium"/>
            <person name="Kohler A."/>
            <person name="Kuo A."/>
            <person name="Nagy L.G."/>
            <person name="Floudas D."/>
            <person name="Copeland A."/>
            <person name="Barry K.W."/>
            <person name="Cichocki N."/>
            <person name="Veneault-Fourrey C."/>
            <person name="LaButti K."/>
            <person name="Lindquist E.A."/>
            <person name="Lipzen A."/>
            <person name="Lundell T."/>
            <person name="Morin E."/>
            <person name="Murat C."/>
            <person name="Riley R."/>
            <person name="Ohm R."/>
            <person name="Sun H."/>
            <person name="Tunlid A."/>
            <person name="Henrissat B."/>
            <person name="Grigoriev I.V."/>
            <person name="Hibbett D.S."/>
            <person name="Martin F."/>
        </authorList>
    </citation>
    <scope>NUCLEOTIDE SEQUENCE [LARGE SCALE GENOMIC DNA]</scope>
    <source>
        <strain evidence="3">Ve08.2h10</strain>
    </source>
</reference>
<accession>A0A0D0E8P4</accession>
<dbReference type="Proteomes" id="UP000054538">
    <property type="component" value="Unassembled WGS sequence"/>
</dbReference>
<evidence type="ECO:0000313" key="3">
    <source>
        <dbReference type="Proteomes" id="UP000054538"/>
    </source>
</evidence>
<dbReference type="AlphaFoldDB" id="A0A0D0E8P4"/>
<dbReference type="HOGENOM" id="CLU_073645_0_0_1"/>
<proteinExistence type="predicted"/>
<organism evidence="2 3">
    <name type="scientific">Paxillus rubicundulus Ve08.2h10</name>
    <dbReference type="NCBI Taxonomy" id="930991"/>
    <lineage>
        <taxon>Eukaryota</taxon>
        <taxon>Fungi</taxon>
        <taxon>Dikarya</taxon>
        <taxon>Basidiomycota</taxon>
        <taxon>Agaricomycotina</taxon>
        <taxon>Agaricomycetes</taxon>
        <taxon>Agaricomycetidae</taxon>
        <taxon>Boletales</taxon>
        <taxon>Paxilineae</taxon>
        <taxon>Paxillaceae</taxon>
        <taxon>Paxillus</taxon>
    </lineage>
</organism>
<evidence type="ECO:0000256" key="1">
    <source>
        <dbReference type="SAM" id="MobiDB-lite"/>
    </source>
</evidence>
<dbReference type="InParanoid" id="A0A0D0E8P4"/>
<sequence length="195" mass="22567">MVEMVLSFAQKRFSMLAENANNWPMQDLISHFLHNHVQYLKNNDNVLEDVLHGPTCEFLDMDIDNLVALVNQKEKKCHDGESNNGGEDKDKDKDDNGNEGEEEEAEEIEESEPEEEVQHMKKHKSQAKKALKKMVSVMQQDENDQSKAMKGKHDKKVLKKWVTGSVKWQGEDDQRKTQKCKTTSQVMFRHCSEYG</sequence>